<evidence type="ECO:0000256" key="3">
    <source>
        <dbReference type="SAM" id="MobiDB-lite"/>
    </source>
</evidence>
<dbReference type="Pfam" id="PF01408">
    <property type="entry name" value="GFO_IDH_MocA"/>
    <property type="match status" value="1"/>
</dbReference>
<dbReference type="AlphaFoldDB" id="A0A8J3QMT5"/>
<evidence type="ECO:0000259" key="4">
    <source>
        <dbReference type="Pfam" id="PF01408"/>
    </source>
</evidence>
<name>A0A8J3QMT5_9ACTN</name>
<keyword evidence="7" id="KW-1185">Reference proteome</keyword>
<dbReference type="PANTHER" id="PTHR22604">
    <property type="entry name" value="OXIDOREDUCTASES"/>
    <property type="match status" value="1"/>
</dbReference>
<keyword evidence="2" id="KW-0560">Oxidoreductase</keyword>
<dbReference type="EMBL" id="BONZ01000006">
    <property type="protein sequence ID" value="GIH12367.1"/>
    <property type="molecule type" value="Genomic_DNA"/>
</dbReference>
<evidence type="ECO:0000256" key="2">
    <source>
        <dbReference type="ARBA" id="ARBA00023002"/>
    </source>
</evidence>
<evidence type="ECO:0000313" key="7">
    <source>
        <dbReference type="Proteomes" id="UP000642748"/>
    </source>
</evidence>
<dbReference type="PANTHER" id="PTHR22604:SF105">
    <property type="entry name" value="TRANS-1,2-DIHYDROBENZENE-1,2-DIOL DEHYDROGENASE"/>
    <property type="match status" value="1"/>
</dbReference>
<proteinExistence type="inferred from homology"/>
<feature type="domain" description="Gfo/Idh/MocA-like oxidoreductase N-terminal" evidence="4">
    <location>
        <begin position="46"/>
        <end position="163"/>
    </location>
</feature>
<dbReference type="GO" id="GO:0016491">
    <property type="term" value="F:oxidoreductase activity"/>
    <property type="evidence" value="ECO:0007669"/>
    <property type="project" value="UniProtKB-KW"/>
</dbReference>
<feature type="region of interest" description="Disordered" evidence="3">
    <location>
        <begin position="1"/>
        <end position="40"/>
    </location>
</feature>
<feature type="domain" description="GFO/IDH/MocA-like oxidoreductase" evidence="5">
    <location>
        <begin position="174"/>
        <end position="289"/>
    </location>
</feature>
<dbReference type="RefSeq" id="WP_203916065.1">
    <property type="nucleotide sequence ID" value="NZ_BONZ01000006.1"/>
</dbReference>
<gene>
    <name evidence="6" type="ORF">Raf01_05390</name>
</gene>
<dbReference type="Pfam" id="PF22725">
    <property type="entry name" value="GFO_IDH_MocA_C3"/>
    <property type="match status" value="1"/>
</dbReference>
<dbReference type="SUPFAM" id="SSF51735">
    <property type="entry name" value="NAD(P)-binding Rossmann-fold domains"/>
    <property type="match status" value="1"/>
</dbReference>
<sequence length="364" mass="38424">MTTPERPLDRSASSLGAAGGRNTQERPLDRSASSLGAAGGRGTTRIRWGILATGRIANTFAEDLALLPDAEIAAVGSRTLDAARGFATRHGIPRAYGSWDELAADPDIDVVYVANPHSAHHAATRLMLSSGKAVLCEKPITLDLASTQDLVTVARENGVFLMEAMWMRTIPAIRKIAGLVADGALGEVTAVYADFGVAGPFAPEHRMRDPALGGGALLDLGIYPVTFAHLFLGPAQRTTALATLTPEGVDENTAIVLGYDNGALASLHCGIVGASPNIASIVGETGRIELPAPFFRPDRFTIHRGEHAEVVQVPIRGNGMGYEAEEVMRCLREGLTESPLVPLSATLDVMRCLDAVRAQIGVTY</sequence>
<dbReference type="InterPro" id="IPR000683">
    <property type="entry name" value="Gfo/Idh/MocA-like_OxRdtase_N"/>
</dbReference>
<evidence type="ECO:0000256" key="1">
    <source>
        <dbReference type="ARBA" id="ARBA00010928"/>
    </source>
</evidence>
<dbReference type="Gene3D" id="3.30.360.10">
    <property type="entry name" value="Dihydrodipicolinate Reductase, domain 2"/>
    <property type="match status" value="1"/>
</dbReference>
<evidence type="ECO:0000259" key="5">
    <source>
        <dbReference type="Pfam" id="PF22725"/>
    </source>
</evidence>
<dbReference type="InterPro" id="IPR055170">
    <property type="entry name" value="GFO_IDH_MocA-like_dom"/>
</dbReference>
<dbReference type="Gene3D" id="3.40.50.720">
    <property type="entry name" value="NAD(P)-binding Rossmann-like Domain"/>
    <property type="match status" value="1"/>
</dbReference>
<reference evidence="6" key="1">
    <citation type="submission" date="2021-01" db="EMBL/GenBank/DDBJ databases">
        <title>Whole genome shotgun sequence of Rugosimonospora africana NBRC 104875.</title>
        <authorList>
            <person name="Komaki H."/>
            <person name="Tamura T."/>
        </authorList>
    </citation>
    <scope>NUCLEOTIDE SEQUENCE</scope>
    <source>
        <strain evidence="6">NBRC 104875</strain>
    </source>
</reference>
<evidence type="ECO:0000313" key="6">
    <source>
        <dbReference type="EMBL" id="GIH12367.1"/>
    </source>
</evidence>
<dbReference type="InterPro" id="IPR036291">
    <property type="entry name" value="NAD(P)-bd_dom_sf"/>
</dbReference>
<accession>A0A8J3QMT5</accession>
<protein>
    <submittedName>
        <fullName evidence="6">Oxidoreductase</fullName>
    </submittedName>
</protein>
<dbReference type="InterPro" id="IPR050984">
    <property type="entry name" value="Gfo/Idh/MocA_domain"/>
</dbReference>
<comment type="caution">
    <text evidence="6">The sequence shown here is derived from an EMBL/GenBank/DDBJ whole genome shotgun (WGS) entry which is preliminary data.</text>
</comment>
<organism evidence="6 7">
    <name type="scientific">Rugosimonospora africana</name>
    <dbReference type="NCBI Taxonomy" id="556532"/>
    <lineage>
        <taxon>Bacteria</taxon>
        <taxon>Bacillati</taxon>
        <taxon>Actinomycetota</taxon>
        <taxon>Actinomycetes</taxon>
        <taxon>Micromonosporales</taxon>
        <taxon>Micromonosporaceae</taxon>
        <taxon>Rugosimonospora</taxon>
    </lineage>
</organism>
<dbReference type="SUPFAM" id="SSF55347">
    <property type="entry name" value="Glyceraldehyde-3-phosphate dehydrogenase-like, C-terminal domain"/>
    <property type="match status" value="1"/>
</dbReference>
<dbReference type="GO" id="GO:0000166">
    <property type="term" value="F:nucleotide binding"/>
    <property type="evidence" value="ECO:0007669"/>
    <property type="project" value="InterPro"/>
</dbReference>
<comment type="similarity">
    <text evidence="1">Belongs to the Gfo/Idh/MocA family.</text>
</comment>
<dbReference type="Proteomes" id="UP000642748">
    <property type="component" value="Unassembled WGS sequence"/>
</dbReference>